<organism evidence="2 3">
    <name type="scientific">Paxillus rubicundulus Ve08.2h10</name>
    <dbReference type="NCBI Taxonomy" id="930991"/>
    <lineage>
        <taxon>Eukaryota</taxon>
        <taxon>Fungi</taxon>
        <taxon>Dikarya</taxon>
        <taxon>Basidiomycota</taxon>
        <taxon>Agaricomycotina</taxon>
        <taxon>Agaricomycetes</taxon>
        <taxon>Agaricomycetidae</taxon>
        <taxon>Boletales</taxon>
        <taxon>Paxilineae</taxon>
        <taxon>Paxillaceae</taxon>
        <taxon>Paxillus</taxon>
    </lineage>
</organism>
<proteinExistence type="predicted"/>
<evidence type="ECO:0000256" key="1">
    <source>
        <dbReference type="SAM" id="MobiDB-lite"/>
    </source>
</evidence>
<protein>
    <submittedName>
        <fullName evidence="2">Uncharacterized protein</fullName>
    </submittedName>
</protein>
<dbReference type="EMBL" id="KN825087">
    <property type="protein sequence ID" value="KIK94742.1"/>
    <property type="molecule type" value="Genomic_DNA"/>
</dbReference>
<dbReference type="Proteomes" id="UP000054538">
    <property type="component" value="Unassembled WGS sequence"/>
</dbReference>
<feature type="compositionally biased region" description="Basic and acidic residues" evidence="1">
    <location>
        <begin position="39"/>
        <end position="58"/>
    </location>
</feature>
<reference evidence="2 3" key="1">
    <citation type="submission" date="2014-04" db="EMBL/GenBank/DDBJ databases">
        <authorList>
            <consortium name="DOE Joint Genome Institute"/>
            <person name="Kuo A."/>
            <person name="Kohler A."/>
            <person name="Jargeat P."/>
            <person name="Nagy L.G."/>
            <person name="Floudas D."/>
            <person name="Copeland A."/>
            <person name="Barry K.W."/>
            <person name="Cichocki N."/>
            <person name="Veneault-Fourrey C."/>
            <person name="LaButti K."/>
            <person name="Lindquist E.A."/>
            <person name="Lipzen A."/>
            <person name="Lundell T."/>
            <person name="Morin E."/>
            <person name="Murat C."/>
            <person name="Sun H."/>
            <person name="Tunlid A."/>
            <person name="Henrissat B."/>
            <person name="Grigoriev I.V."/>
            <person name="Hibbett D.S."/>
            <person name="Martin F."/>
            <person name="Nordberg H.P."/>
            <person name="Cantor M.N."/>
            <person name="Hua S.X."/>
        </authorList>
    </citation>
    <scope>NUCLEOTIDE SEQUENCE [LARGE SCALE GENOMIC DNA]</scope>
    <source>
        <strain evidence="2 3">Ve08.2h10</strain>
    </source>
</reference>
<sequence>MVSPRLFDASYFRGYCEGTVTSCARKTELEILTSPEAEEKRRKYLRRQQDKQQKITHGEEEEEDDEPDEEYYRHYRLQPQDMCAMLTRFICRPLFFCVAKSQILCDLTLMFDDTLGDENLRPNYMFTP</sequence>
<accession>A0A0D0DC15</accession>
<dbReference type="HOGENOM" id="CLU_1960286_0_0_1"/>
<evidence type="ECO:0000313" key="3">
    <source>
        <dbReference type="Proteomes" id="UP000054538"/>
    </source>
</evidence>
<reference evidence="3" key="2">
    <citation type="submission" date="2015-01" db="EMBL/GenBank/DDBJ databases">
        <title>Evolutionary Origins and Diversification of the Mycorrhizal Mutualists.</title>
        <authorList>
            <consortium name="DOE Joint Genome Institute"/>
            <consortium name="Mycorrhizal Genomics Consortium"/>
            <person name="Kohler A."/>
            <person name="Kuo A."/>
            <person name="Nagy L.G."/>
            <person name="Floudas D."/>
            <person name="Copeland A."/>
            <person name="Barry K.W."/>
            <person name="Cichocki N."/>
            <person name="Veneault-Fourrey C."/>
            <person name="LaButti K."/>
            <person name="Lindquist E.A."/>
            <person name="Lipzen A."/>
            <person name="Lundell T."/>
            <person name="Morin E."/>
            <person name="Murat C."/>
            <person name="Riley R."/>
            <person name="Ohm R."/>
            <person name="Sun H."/>
            <person name="Tunlid A."/>
            <person name="Henrissat B."/>
            <person name="Grigoriev I.V."/>
            <person name="Hibbett D.S."/>
            <person name="Martin F."/>
        </authorList>
    </citation>
    <scope>NUCLEOTIDE SEQUENCE [LARGE SCALE GENOMIC DNA]</scope>
    <source>
        <strain evidence="3">Ve08.2h10</strain>
    </source>
</reference>
<feature type="region of interest" description="Disordered" evidence="1">
    <location>
        <begin position="39"/>
        <end position="71"/>
    </location>
</feature>
<dbReference type="InParanoid" id="A0A0D0DC15"/>
<dbReference type="AlphaFoldDB" id="A0A0D0DC15"/>
<feature type="compositionally biased region" description="Acidic residues" evidence="1">
    <location>
        <begin position="59"/>
        <end position="69"/>
    </location>
</feature>
<keyword evidence="3" id="KW-1185">Reference proteome</keyword>
<gene>
    <name evidence="2" type="ORF">PAXRUDRAFT_428307</name>
</gene>
<evidence type="ECO:0000313" key="2">
    <source>
        <dbReference type="EMBL" id="KIK94742.1"/>
    </source>
</evidence>
<name>A0A0D0DC15_9AGAM</name>